<evidence type="ECO:0000256" key="5">
    <source>
        <dbReference type="ARBA" id="ARBA00023319"/>
    </source>
</evidence>
<gene>
    <name evidence="7" type="ORF">PACLA_8A051990</name>
</gene>
<keyword evidence="8" id="KW-1185">Reference proteome</keyword>
<dbReference type="GO" id="GO:0098609">
    <property type="term" value="P:cell-cell adhesion"/>
    <property type="evidence" value="ECO:0007669"/>
    <property type="project" value="TreeGrafter"/>
</dbReference>
<dbReference type="SMART" id="SM00408">
    <property type="entry name" value="IGc2"/>
    <property type="match status" value="2"/>
</dbReference>
<protein>
    <submittedName>
        <fullName evidence="7">B-cell receptor CD22-like</fullName>
    </submittedName>
</protein>
<keyword evidence="5" id="KW-0393">Immunoglobulin domain</keyword>
<dbReference type="AlphaFoldDB" id="A0A6S7HPQ0"/>
<dbReference type="Pfam" id="PF13895">
    <property type="entry name" value="Ig_2"/>
    <property type="match status" value="1"/>
</dbReference>
<accession>A0A6S7HPQ0</accession>
<dbReference type="GO" id="GO:0005886">
    <property type="term" value="C:plasma membrane"/>
    <property type="evidence" value="ECO:0007669"/>
    <property type="project" value="TreeGrafter"/>
</dbReference>
<dbReference type="InterPro" id="IPR003598">
    <property type="entry name" value="Ig_sub2"/>
</dbReference>
<evidence type="ECO:0000313" key="8">
    <source>
        <dbReference type="Proteomes" id="UP001152795"/>
    </source>
</evidence>
<dbReference type="GO" id="GO:0050839">
    <property type="term" value="F:cell adhesion molecule binding"/>
    <property type="evidence" value="ECO:0007669"/>
    <property type="project" value="TreeGrafter"/>
</dbReference>
<evidence type="ECO:0000256" key="4">
    <source>
        <dbReference type="ARBA" id="ARBA00023180"/>
    </source>
</evidence>
<dbReference type="OrthoDB" id="10028801at2759"/>
<dbReference type="CDD" id="cd00096">
    <property type="entry name" value="Ig"/>
    <property type="match status" value="2"/>
</dbReference>
<evidence type="ECO:0000256" key="2">
    <source>
        <dbReference type="ARBA" id="ARBA00023136"/>
    </source>
</evidence>
<sequence>MTSSIFAALFGLNFVLFPCKGQISLSPGGDTFDVFPGQDVTIAWKLDVPVSDIDIRSWRFLPKKNDTFAKISRNGDVLIQTQYSPGPFAITKPSTLILKNVTIQYNGTYEFFVYKNGESTVSVVHMFVETEPNSPQPSYTISHNGKQISTEQMFTISDTISHNGKQISSEKTFAISEVKQSDVRPHTCVTVTATVNLTSVVGPNVTLNCSSSITLYEGDDFTCVCRGEGGNPPANVTWYKDGVQIGGTGIEEQTLTLSHFNGTSSGTYKCMAQSHINATDEKSIEIKLVIAPTVTLSCSSSITVNECDDFTCVCRGEGGNPPADVTWYKDGEQIGGTGKEEQTLTLSNIDAGTDSGTYKCEARRSSLTNANSIEVKVRLNSCKKVNCESSGTWSWSGTVVVWHIVVSSVSGIILGILVSCIVYCCCCCCCCFRNRRHKTKPEPMKT</sequence>
<dbReference type="PANTHER" id="PTHR11640">
    <property type="entry name" value="NEPHRIN"/>
    <property type="match status" value="1"/>
</dbReference>
<dbReference type="Pfam" id="PF13927">
    <property type="entry name" value="Ig_3"/>
    <property type="match status" value="1"/>
</dbReference>
<dbReference type="PROSITE" id="PS50835">
    <property type="entry name" value="IG_LIKE"/>
    <property type="match status" value="2"/>
</dbReference>
<feature type="domain" description="Ig-like" evidence="6">
    <location>
        <begin position="203"/>
        <end position="285"/>
    </location>
</feature>
<keyword evidence="3" id="KW-1015">Disulfide bond</keyword>
<feature type="domain" description="Ig-like" evidence="6">
    <location>
        <begin position="292"/>
        <end position="376"/>
    </location>
</feature>
<dbReference type="SMART" id="SM00409">
    <property type="entry name" value="IG"/>
    <property type="match status" value="3"/>
</dbReference>
<name>A0A6S7HPQ0_PARCT</name>
<keyword evidence="4" id="KW-0325">Glycoprotein</keyword>
<organism evidence="7 8">
    <name type="scientific">Paramuricea clavata</name>
    <name type="common">Red gorgonian</name>
    <name type="synonym">Violescent sea-whip</name>
    <dbReference type="NCBI Taxonomy" id="317549"/>
    <lineage>
        <taxon>Eukaryota</taxon>
        <taxon>Metazoa</taxon>
        <taxon>Cnidaria</taxon>
        <taxon>Anthozoa</taxon>
        <taxon>Octocorallia</taxon>
        <taxon>Malacalcyonacea</taxon>
        <taxon>Plexauridae</taxon>
        <taxon>Paramuricea</taxon>
    </lineage>
</organism>
<dbReference type="EMBL" id="CACRXK020005996">
    <property type="protein sequence ID" value="CAB4008025.1"/>
    <property type="molecule type" value="Genomic_DNA"/>
</dbReference>
<evidence type="ECO:0000259" key="6">
    <source>
        <dbReference type="PROSITE" id="PS50835"/>
    </source>
</evidence>
<evidence type="ECO:0000313" key="7">
    <source>
        <dbReference type="EMBL" id="CAB4008025.1"/>
    </source>
</evidence>
<comment type="caution">
    <text evidence="7">The sequence shown here is derived from an EMBL/GenBank/DDBJ whole genome shotgun (WGS) entry which is preliminary data.</text>
</comment>
<dbReference type="InterPro" id="IPR003599">
    <property type="entry name" value="Ig_sub"/>
</dbReference>
<evidence type="ECO:0000256" key="1">
    <source>
        <dbReference type="ARBA" id="ARBA00004479"/>
    </source>
</evidence>
<dbReference type="SUPFAM" id="SSF48726">
    <property type="entry name" value="Immunoglobulin"/>
    <property type="match status" value="2"/>
</dbReference>
<dbReference type="InterPro" id="IPR007110">
    <property type="entry name" value="Ig-like_dom"/>
</dbReference>
<dbReference type="InterPro" id="IPR036179">
    <property type="entry name" value="Ig-like_dom_sf"/>
</dbReference>
<keyword evidence="7" id="KW-0675">Receptor</keyword>
<keyword evidence="2" id="KW-0472">Membrane</keyword>
<dbReference type="InterPro" id="IPR051275">
    <property type="entry name" value="Cell_adhesion_signaling"/>
</dbReference>
<reference evidence="7" key="1">
    <citation type="submission" date="2020-04" db="EMBL/GenBank/DDBJ databases">
        <authorList>
            <person name="Alioto T."/>
            <person name="Alioto T."/>
            <person name="Gomez Garrido J."/>
        </authorList>
    </citation>
    <scope>NUCLEOTIDE SEQUENCE</scope>
    <source>
        <strain evidence="7">A484AB</strain>
    </source>
</reference>
<proteinExistence type="predicted"/>
<dbReference type="InterPro" id="IPR013783">
    <property type="entry name" value="Ig-like_fold"/>
</dbReference>
<dbReference type="PANTHER" id="PTHR11640:SF164">
    <property type="entry name" value="MAM DOMAIN-CONTAINING GLYCOSYLPHOSPHATIDYLINOSITOL ANCHOR PROTEIN 1"/>
    <property type="match status" value="1"/>
</dbReference>
<comment type="subcellular location">
    <subcellularLocation>
        <location evidence="1">Membrane</location>
        <topology evidence="1">Single-pass type I membrane protein</topology>
    </subcellularLocation>
</comment>
<dbReference type="GO" id="GO:0005911">
    <property type="term" value="C:cell-cell junction"/>
    <property type="evidence" value="ECO:0007669"/>
    <property type="project" value="TreeGrafter"/>
</dbReference>
<dbReference type="Proteomes" id="UP001152795">
    <property type="component" value="Unassembled WGS sequence"/>
</dbReference>
<dbReference type="Gene3D" id="2.60.40.10">
    <property type="entry name" value="Immunoglobulins"/>
    <property type="match status" value="3"/>
</dbReference>
<evidence type="ECO:0000256" key="3">
    <source>
        <dbReference type="ARBA" id="ARBA00023157"/>
    </source>
</evidence>